<evidence type="ECO:0000313" key="3">
    <source>
        <dbReference type="Proteomes" id="UP001258181"/>
    </source>
</evidence>
<dbReference type="EMBL" id="JAVDWA010000001">
    <property type="protein sequence ID" value="MDR7071614.1"/>
    <property type="molecule type" value="Genomic_DNA"/>
</dbReference>
<evidence type="ECO:0000259" key="1">
    <source>
        <dbReference type="Pfam" id="PF03061"/>
    </source>
</evidence>
<dbReference type="Gene3D" id="3.10.129.10">
    <property type="entry name" value="Hotdog Thioesterase"/>
    <property type="match status" value="1"/>
</dbReference>
<proteinExistence type="predicted"/>
<dbReference type="InterPro" id="IPR029069">
    <property type="entry name" value="HotDog_dom_sf"/>
</dbReference>
<dbReference type="InterPro" id="IPR052342">
    <property type="entry name" value="MCH/BMMD"/>
</dbReference>
<accession>A0ABU1TWM3</accession>
<reference evidence="2 3" key="1">
    <citation type="submission" date="2023-07" db="EMBL/GenBank/DDBJ databases">
        <title>Sorghum-associated microbial communities from plants grown in Nebraska, USA.</title>
        <authorList>
            <person name="Schachtman D."/>
        </authorList>
    </citation>
    <scope>NUCLEOTIDE SEQUENCE [LARGE SCALE GENOMIC DNA]</scope>
    <source>
        <strain evidence="2 3">BE211</strain>
    </source>
</reference>
<keyword evidence="3" id="KW-1185">Reference proteome</keyword>
<dbReference type="InterPro" id="IPR006683">
    <property type="entry name" value="Thioestr_dom"/>
</dbReference>
<feature type="domain" description="Thioesterase" evidence="1">
    <location>
        <begin position="57"/>
        <end position="94"/>
    </location>
</feature>
<protein>
    <submittedName>
        <fullName evidence="2">Acyl dehydratase</fullName>
    </submittedName>
</protein>
<dbReference type="Pfam" id="PF03061">
    <property type="entry name" value="4HBT"/>
    <property type="match status" value="1"/>
</dbReference>
<dbReference type="PANTHER" id="PTHR43664:SF1">
    <property type="entry name" value="BETA-METHYLMALYL-COA DEHYDRATASE"/>
    <property type="match status" value="1"/>
</dbReference>
<evidence type="ECO:0000313" key="2">
    <source>
        <dbReference type="EMBL" id="MDR7071614.1"/>
    </source>
</evidence>
<dbReference type="RefSeq" id="WP_310256238.1">
    <property type="nucleotide sequence ID" value="NZ_JAVDWA010000001.1"/>
</dbReference>
<comment type="caution">
    <text evidence="2">The sequence shown here is derived from an EMBL/GenBank/DDBJ whole genome shotgun (WGS) entry which is preliminary data.</text>
</comment>
<dbReference type="PANTHER" id="PTHR43664">
    <property type="entry name" value="MONOAMINE OXIDASE-RELATED"/>
    <property type="match status" value="1"/>
</dbReference>
<dbReference type="SUPFAM" id="SSF54637">
    <property type="entry name" value="Thioesterase/thiol ester dehydrase-isomerase"/>
    <property type="match status" value="1"/>
</dbReference>
<gene>
    <name evidence="2" type="ORF">J2X07_000589</name>
</gene>
<sequence>MSLKVGDRITFERTFTAADVEWFIKVSGDEGSHHVTPDEQGRLVIQGLLTATLPTKIGGDHNVLARTMNFEFLRPVFTGDTIMCEVTVEQFEKQDTRTQITAAFVCKNQNEKEVLKGNFSGVILQRIFSNSNKRTC</sequence>
<dbReference type="Proteomes" id="UP001258181">
    <property type="component" value="Unassembled WGS sequence"/>
</dbReference>
<organism evidence="2 3">
    <name type="scientific">Fictibacillus barbaricus</name>
    <dbReference type="NCBI Taxonomy" id="182136"/>
    <lineage>
        <taxon>Bacteria</taxon>
        <taxon>Bacillati</taxon>
        <taxon>Bacillota</taxon>
        <taxon>Bacilli</taxon>
        <taxon>Bacillales</taxon>
        <taxon>Fictibacillaceae</taxon>
        <taxon>Fictibacillus</taxon>
    </lineage>
</organism>
<name>A0ABU1TWM3_9BACL</name>